<name>M1L964_9PROT</name>
<proteinExistence type="inferred from homology"/>
<accession>M1L964</accession>
<dbReference type="EMBL" id="CP003806">
    <property type="protein sequence ID" value="AGF49103.1"/>
    <property type="molecule type" value="Genomic_DNA"/>
</dbReference>
<gene>
    <name evidence="3" type="ORF">ST1E_0736</name>
</gene>
<comment type="similarity">
    <text evidence="1">Belongs to the sulfur carrier protein TusA family.</text>
</comment>
<protein>
    <submittedName>
        <fullName evidence="3">SirA-like two-component response regulator</fullName>
    </submittedName>
</protein>
<dbReference type="Proteomes" id="UP000011658">
    <property type="component" value="Chromosome"/>
</dbReference>
<dbReference type="RefSeq" id="WP_015389587.1">
    <property type="nucleotide sequence ID" value="NC_020284.1"/>
</dbReference>
<dbReference type="AlphaFoldDB" id="M1L964"/>
<dbReference type="PATRIC" id="fig|1208921.3.peg.387"/>
<dbReference type="PANTHER" id="PTHR33279">
    <property type="entry name" value="SULFUR CARRIER PROTEIN YEDF-RELATED"/>
    <property type="match status" value="1"/>
</dbReference>
<evidence type="ECO:0000313" key="3">
    <source>
        <dbReference type="EMBL" id="AGF49103.1"/>
    </source>
</evidence>
<sequence length="94" mass="10937">MEKEKFDKNSNDDMHYYDDILDVTKLSCPIPILNTKKALSKMDSGKILRITISSNVDSLNDFIIFAKQTGNSIVLKEKYKENGLEYTVIYIRRR</sequence>
<dbReference type="eggNOG" id="COG0425">
    <property type="taxonomic scope" value="Bacteria"/>
</dbReference>
<dbReference type="STRING" id="1208921.ST1E_0736"/>
<dbReference type="KEGG" id="kga:ST1E_0736"/>
<organism evidence="3 4">
    <name type="scientific">Candidatus Kinetoplastidibacterium galati TCC219</name>
    <dbReference type="NCBI Taxonomy" id="1208921"/>
    <lineage>
        <taxon>Bacteria</taxon>
        <taxon>Pseudomonadati</taxon>
        <taxon>Pseudomonadota</taxon>
        <taxon>Betaproteobacteria</taxon>
        <taxon>Candidatus Kinetoplastidibacterium</taxon>
    </lineage>
</organism>
<evidence type="ECO:0000259" key="2">
    <source>
        <dbReference type="Pfam" id="PF01206"/>
    </source>
</evidence>
<dbReference type="InterPro" id="IPR036868">
    <property type="entry name" value="TusA-like_sf"/>
</dbReference>
<dbReference type="HOGENOM" id="CLU_165255_1_1_4"/>
<dbReference type="InterPro" id="IPR001455">
    <property type="entry name" value="TusA-like"/>
</dbReference>
<dbReference type="SUPFAM" id="SSF64307">
    <property type="entry name" value="SirA-like"/>
    <property type="match status" value="1"/>
</dbReference>
<reference evidence="3 4" key="1">
    <citation type="journal article" date="2013" name="Genome Biol. Evol.">
        <title>Genome evolution and phylogenomic analysis of candidatus kinetoplastibacterium, the betaproteobacterial endosymbionts of strigomonas and angomonas.</title>
        <authorList>
            <person name="Alves J.M."/>
            <person name="Serrano M.G."/>
            <person name="Maia da Silva F."/>
            <person name="Voegtly L.J."/>
            <person name="Matveyev A.V."/>
            <person name="Teixeira M.M."/>
            <person name="Camargo E.P."/>
            <person name="Buck G.A."/>
        </authorList>
    </citation>
    <scope>NUCLEOTIDE SEQUENCE [LARGE SCALE GENOMIC DNA]</scope>
    <source>
        <strain evidence="3 4">TCC219</strain>
    </source>
</reference>
<dbReference type="CDD" id="cd00291">
    <property type="entry name" value="SirA_YedF_YeeD"/>
    <property type="match status" value="1"/>
</dbReference>
<keyword evidence="4" id="KW-1185">Reference proteome</keyword>
<dbReference type="Gene3D" id="3.30.110.40">
    <property type="entry name" value="TusA-like domain"/>
    <property type="match status" value="1"/>
</dbReference>
<dbReference type="PANTHER" id="PTHR33279:SF6">
    <property type="entry name" value="SULFUR CARRIER PROTEIN YEDF-RELATED"/>
    <property type="match status" value="1"/>
</dbReference>
<dbReference type="OrthoDB" id="9797551at2"/>
<evidence type="ECO:0000256" key="1">
    <source>
        <dbReference type="ARBA" id="ARBA00008984"/>
    </source>
</evidence>
<feature type="domain" description="UPF0033" evidence="2">
    <location>
        <begin position="20"/>
        <end position="92"/>
    </location>
</feature>
<evidence type="ECO:0000313" key="4">
    <source>
        <dbReference type="Proteomes" id="UP000011658"/>
    </source>
</evidence>
<dbReference type="Pfam" id="PF01206">
    <property type="entry name" value="TusA"/>
    <property type="match status" value="1"/>
</dbReference>